<dbReference type="Proteomes" id="UP000281955">
    <property type="component" value="Unassembled WGS sequence"/>
</dbReference>
<dbReference type="RefSeq" id="WP_121194621.1">
    <property type="nucleotide sequence ID" value="NZ_RBWV01000015.1"/>
</dbReference>
<evidence type="ECO:0000256" key="3">
    <source>
        <dbReference type="ARBA" id="ARBA00022692"/>
    </source>
</evidence>
<evidence type="ECO:0000256" key="5">
    <source>
        <dbReference type="ARBA" id="ARBA00023136"/>
    </source>
</evidence>
<dbReference type="OrthoDB" id="3298527at2"/>
<feature type="transmembrane region" description="Helical" evidence="7">
    <location>
        <begin position="36"/>
        <end position="55"/>
    </location>
</feature>
<gene>
    <name evidence="9" type="ORF">CLV35_3344</name>
</gene>
<evidence type="ECO:0000256" key="7">
    <source>
        <dbReference type="SAM" id="Phobius"/>
    </source>
</evidence>
<evidence type="ECO:0000313" key="9">
    <source>
        <dbReference type="EMBL" id="RKS69170.1"/>
    </source>
</evidence>
<reference evidence="9 10" key="1">
    <citation type="submission" date="2018-10" db="EMBL/GenBank/DDBJ databases">
        <title>Genomic Encyclopedia of Archaeal and Bacterial Type Strains, Phase II (KMG-II): from individual species to whole genera.</title>
        <authorList>
            <person name="Goeker M."/>
        </authorList>
    </citation>
    <scope>NUCLEOTIDE SEQUENCE [LARGE SCALE GENOMIC DNA]</scope>
    <source>
        <strain evidence="9 10">RP-AC37</strain>
    </source>
</reference>
<protein>
    <submittedName>
        <fullName evidence="9">Phospholipase D-like protein</fullName>
    </submittedName>
</protein>
<dbReference type="EMBL" id="RBWV01000015">
    <property type="protein sequence ID" value="RKS69170.1"/>
    <property type="molecule type" value="Genomic_DNA"/>
</dbReference>
<evidence type="ECO:0000256" key="2">
    <source>
        <dbReference type="ARBA" id="ARBA00022475"/>
    </source>
</evidence>
<evidence type="ECO:0000256" key="6">
    <source>
        <dbReference type="SAM" id="MobiDB-lite"/>
    </source>
</evidence>
<evidence type="ECO:0000259" key="8">
    <source>
        <dbReference type="Pfam" id="PF13396"/>
    </source>
</evidence>
<keyword evidence="4 7" id="KW-1133">Transmembrane helix</keyword>
<keyword evidence="10" id="KW-1185">Reference proteome</keyword>
<comment type="caution">
    <text evidence="9">The sequence shown here is derived from an EMBL/GenBank/DDBJ whole genome shotgun (WGS) entry which is preliminary data.</text>
</comment>
<proteinExistence type="predicted"/>
<dbReference type="InParanoid" id="A0A420XKV9"/>
<name>A0A420XKV9_9ACTN</name>
<evidence type="ECO:0000313" key="10">
    <source>
        <dbReference type="Proteomes" id="UP000281955"/>
    </source>
</evidence>
<dbReference type="GO" id="GO:0005886">
    <property type="term" value="C:plasma membrane"/>
    <property type="evidence" value="ECO:0007669"/>
    <property type="project" value="UniProtKB-SubCell"/>
</dbReference>
<keyword evidence="2" id="KW-1003">Cell membrane</keyword>
<dbReference type="Pfam" id="PF13396">
    <property type="entry name" value="PLDc_N"/>
    <property type="match status" value="1"/>
</dbReference>
<organism evidence="9 10">
    <name type="scientific">Motilibacter peucedani</name>
    <dbReference type="NCBI Taxonomy" id="598650"/>
    <lineage>
        <taxon>Bacteria</taxon>
        <taxon>Bacillati</taxon>
        <taxon>Actinomycetota</taxon>
        <taxon>Actinomycetes</taxon>
        <taxon>Motilibacterales</taxon>
        <taxon>Motilibacteraceae</taxon>
        <taxon>Motilibacter</taxon>
    </lineage>
</organism>
<keyword evidence="3 7" id="KW-0812">Transmembrane</keyword>
<feature type="domain" description="Cardiolipin synthase N-terminal" evidence="8">
    <location>
        <begin position="12"/>
        <end position="56"/>
    </location>
</feature>
<evidence type="ECO:0000256" key="1">
    <source>
        <dbReference type="ARBA" id="ARBA00004651"/>
    </source>
</evidence>
<accession>A0A420XKV9</accession>
<comment type="subcellular location">
    <subcellularLocation>
        <location evidence="1">Cell membrane</location>
        <topology evidence="1">Multi-pass membrane protein</topology>
    </subcellularLocation>
</comment>
<sequence>MLRILPYLLFVALDVWALVDILQTREEDLEGLPKVVWVLFILLFPVIGALVYIFAGKKRRRPASPGGFGPYGGYRPSTPSVAPDDDPEFLERLRLSKWQRDLEERERKLREEGPDATG</sequence>
<dbReference type="AlphaFoldDB" id="A0A420XKV9"/>
<feature type="region of interest" description="Disordered" evidence="6">
    <location>
        <begin position="59"/>
        <end position="86"/>
    </location>
</feature>
<evidence type="ECO:0000256" key="4">
    <source>
        <dbReference type="ARBA" id="ARBA00022989"/>
    </source>
</evidence>
<dbReference type="InterPro" id="IPR027379">
    <property type="entry name" value="CLS_N"/>
</dbReference>
<keyword evidence="5 7" id="KW-0472">Membrane</keyword>